<dbReference type="EC" id="2.7.11.1" evidence="2"/>
<dbReference type="AlphaFoldDB" id="A0AAV1S532"/>
<dbReference type="Proteomes" id="UP001314170">
    <property type="component" value="Unassembled WGS sequence"/>
</dbReference>
<proteinExistence type="predicted"/>
<organism evidence="10 11">
    <name type="scientific">Dovyalis caffra</name>
    <dbReference type="NCBI Taxonomy" id="77055"/>
    <lineage>
        <taxon>Eukaryota</taxon>
        <taxon>Viridiplantae</taxon>
        <taxon>Streptophyta</taxon>
        <taxon>Embryophyta</taxon>
        <taxon>Tracheophyta</taxon>
        <taxon>Spermatophyta</taxon>
        <taxon>Magnoliopsida</taxon>
        <taxon>eudicotyledons</taxon>
        <taxon>Gunneridae</taxon>
        <taxon>Pentapetalae</taxon>
        <taxon>rosids</taxon>
        <taxon>fabids</taxon>
        <taxon>Malpighiales</taxon>
        <taxon>Salicaceae</taxon>
        <taxon>Flacourtieae</taxon>
        <taxon>Dovyalis</taxon>
    </lineage>
</organism>
<dbReference type="GO" id="GO:0030247">
    <property type="term" value="F:polysaccharide binding"/>
    <property type="evidence" value="ECO:0007669"/>
    <property type="project" value="InterPro"/>
</dbReference>
<dbReference type="GO" id="GO:0016020">
    <property type="term" value="C:membrane"/>
    <property type="evidence" value="ECO:0007669"/>
    <property type="project" value="UniProtKB-SubCell"/>
</dbReference>
<name>A0AAV1S532_9ROSI</name>
<evidence type="ECO:0000259" key="8">
    <source>
        <dbReference type="Pfam" id="PF13947"/>
    </source>
</evidence>
<dbReference type="InterPro" id="IPR025287">
    <property type="entry name" value="WAK_GUB"/>
</dbReference>
<dbReference type="PANTHER" id="PTHR33138">
    <property type="entry name" value="OS01G0690200 PROTEIN"/>
    <property type="match status" value="1"/>
</dbReference>
<dbReference type="PANTHER" id="PTHR33138:SF11">
    <property type="entry name" value="KINASE-LIKE PROTEIN"/>
    <property type="match status" value="1"/>
</dbReference>
<comment type="catalytic activity">
    <reaction evidence="6">
        <text>L-seryl-[protein] + ATP = O-phospho-L-seryl-[protein] + ADP + H(+)</text>
        <dbReference type="Rhea" id="RHEA:17989"/>
        <dbReference type="Rhea" id="RHEA-COMP:9863"/>
        <dbReference type="Rhea" id="RHEA-COMP:11604"/>
        <dbReference type="ChEBI" id="CHEBI:15378"/>
        <dbReference type="ChEBI" id="CHEBI:29999"/>
        <dbReference type="ChEBI" id="CHEBI:30616"/>
        <dbReference type="ChEBI" id="CHEBI:83421"/>
        <dbReference type="ChEBI" id="CHEBI:456216"/>
        <dbReference type="EC" id="2.7.11.1"/>
    </reaction>
</comment>
<feature type="chain" id="PRO_5043909275" description="non-specific serine/threonine protein kinase" evidence="7">
    <location>
        <begin position="31"/>
        <end position="256"/>
    </location>
</feature>
<evidence type="ECO:0000256" key="5">
    <source>
        <dbReference type="ARBA" id="ARBA00047899"/>
    </source>
</evidence>
<keyword evidence="3 7" id="KW-0732">Signal</keyword>
<sequence>MKSSVLSLSPFLSFFVIGFLLFIRIPSSLSNNDLFSDCSNKFLCGDISADFPFWGTGRPSACGIHELELQCENDVTKMIINEVRYRVLDINTDRQILRIAREDYLVGLCPPQFVNSTFDPMVFETVTGTKAPGACYGSVFVPAPIIALPLILKVPALEEELKNGFEVRWKVNSRACRECLWSGGVCGYDITSNQTTCYCPNQSSGSNTCLPPTATASSGMYLNSGSDQFDELKSLLNASQFAPLFFSCFVHFNFVF</sequence>
<evidence type="ECO:0000256" key="4">
    <source>
        <dbReference type="ARBA" id="ARBA00023180"/>
    </source>
</evidence>
<dbReference type="GO" id="GO:0004674">
    <property type="term" value="F:protein serine/threonine kinase activity"/>
    <property type="evidence" value="ECO:0007669"/>
    <property type="project" value="UniProtKB-EC"/>
</dbReference>
<protein>
    <recommendedName>
        <fullName evidence="2">non-specific serine/threonine protein kinase</fullName>
        <ecNumber evidence="2">2.7.11.1</ecNumber>
    </recommendedName>
</protein>
<evidence type="ECO:0000256" key="1">
    <source>
        <dbReference type="ARBA" id="ARBA00004167"/>
    </source>
</evidence>
<feature type="signal peptide" evidence="7">
    <location>
        <begin position="1"/>
        <end position="30"/>
    </location>
</feature>
<evidence type="ECO:0000313" key="10">
    <source>
        <dbReference type="EMBL" id="CAK7344265.1"/>
    </source>
</evidence>
<evidence type="ECO:0000259" key="9">
    <source>
        <dbReference type="Pfam" id="PF14380"/>
    </source>
</evidence>
<gene>
    <name evidence="10" type="ORF">DCAF_LOCUS17705</name>
</gene>
<dbReference type="Pfam" id="PF14380">
    <property type="entry name" value="WAK_assoc"/>
    <property type="match status" value="1"/>
</dbReference>
<evidence type="ECO:0000256" key="7">
    <source>
        <dbReference type="SAM" id="SignalP"/>
    </source>
</evidence>
<comment type="caution">
    <text evidence="10">The sequence shown here is derived from an EMBL/GenBank/DDBJ whole genome shotgun (WGS) entry which is preliminary data.</text>
</comment>
<comment type="subcellular location">
    <subcellularLocation>
        <location evidence="1">Membrane</location>
        <topology evidence="1">Single-pass membrane protein</topology>
    </subcellularLocation>
</comment>
<evidence type="ECO:0000256" key="3">
    <source>
        <dbReference type="ARBA" id="ARBA00022729"/>
    </source>
</evidence>
<accession>A0AAV1S532</accession>
<dbReference type="InterPro" id="IPR032872">
    <property type="entry name" value="WAK_assoc_C"/>
</dbReference>
<comment type="catalytic activity">
    <reaction evidence="5">
        <text>L-threonyl-[protein] + ATP = O-phospho-L-threonyl-[protein] + ADP + H(+)</text>
        <dbReference type="Rhea" id="RHEA:46608"/>
        <dbReference type="Rhea" id="RHEA-COMP:11060"/>
        <dbReference type="Rhea" id="RHEA-COMP:11605"/>
        <dbReference type="ChEBI" id="CHEBI:15378"/>
        <dbReference type="ChEBI" id="CHEBI:30013"/>
        <dbReference type="ChEBI" id="CHEBI:30616"/>
        <dbReference type="ChEBI" id="CHEBI:61977"/>
        <dbReference type="ChEBI" id="CHEBI:456216"/>
        <dbReference type="EC" id="2.7.11.1"/>
    </reaction>
</comment>
<reference evidence="10 11" key="1">
    <citation type="submission" date="2024-01" db="EMBL/GenBank/DDBJ databases">
        <authorList>
            <person name="Waweru B."/>
        </authorList>
    </citation>
    <scope>NUCLEOTIDE SEQUENCE [LARGE SCALE GENOMIC DNA]</scope>
</reference>
<dbReference type="EMBL" id="CAWUPB010001161">
    <property type="protein sequence ID" value="CAK7344265.1"/>
    <property type="molecule type" value="Genomic_DNA"/>
</dbReference>
<evidence type="ECO:0000256" key="6">
    <source>
        <dbReference type="ARBA" id="ARBA00048679"/>
    </source>
</evidence>
<evidence type="ECO:0000313" key="11">
    <source>
        <dbReference type="Proteomes" id="UP001314170"/>
    </source>
</evidence>
<keyword evidence="11" id="KW-1185">Reference proteome</keyword>
<feature type="domain" description="Wall-associated receptor kinase C-terminal" evidence="9">
    <location>
        <begin position="133"/>
        <end position="201"/>
    </location>
</feature>
<evidence type="ECO:0000256" key="2">
    <source>
        <dbReference type="ARBA" id="ARBA00012513"/>
    </source>
</evidence>
<keyword evidence="4" id="KW-0325">Glycoprotein</keyword>
<dbReference type="Pfam" id="PF13947">
    <property type="entry name" value="GUB_WAK_bind"/>
    <property type="match status" value="1"/>
</dbReference>
<feature type="domain" description="Wall-associated receptor kinase galacturonan-binding" evidence="8">
    <location>
        <begin position="38"/>
        <end position="101"/>
    </location>
</feature>